<dbReference type="EMBL" id="BR000064">
    <property type="protein sequence ID" value="FAA00095.1"/>
    <property type="molecule type" value="mRNA"/>
</dbReference>
<gene>
    <name evidence="2" type="primary">Ci-ZF(C2H2)-60</name>
</gene>
<accession>Q1RLH0</accession>
<dbReference type="PANTHER" id="PTHR31912">
    <property type="entry name" value="IP13529P"/>
    <property type="match status" value="1"/>
</dbReference>
<dbReference type="PROSITE" id="PS00028">
    <property type="entry name" value="ZINC_FINGER_C2H2_1"/>
    <property type="match status" value="1"/>
</dbReference>
<proteinExistence type="evidence at transcript level"/>
<protein>
    <submittedName>
        <fullName evidence="2">Zinc finger protein</fullName>
    </submittedName>
</protein>
<dbReference type="AlphaFoldDB" id="Q1RLH0"/>
<name>Q1RLH0_CIOIN</name>
<sequence length="779" mass="89484">QECCETMAKPSLIHHLKFEHGKTIIYQCKIAKCGLIYSSVRSYEKHLLRMHSNYSSIIHQQDPVVSDYVECHEPNSSDDNVCEGEQTFVSNFVKFCLQLRERYILPQRAYETIINDMTALFSHFHQNLIKHFKSEVGFNEHLENPNFLPDLWKKLQNKSMFEQSCQSLGLVQPETVKSDNNNNITFQYVPIVKSLSNYLNQQDVLQAVLLNNRSCASQTNVLCDFTDGEYFRTKSYFRGNRDLLRLHFYCDELEVCNPLGSSKTKHKLTVFYYYVGNIGVKHSASLKNIFLALLIESKKLKTIGYHTALKPLIKDLQFLQEKGIVTCDGAHTLYGTIATLSADNLGAHELGGFRKCFSSGRICRFCMCLYSELKLNTREEDFVLRNPTTHALHVSGVEMDSTLSCAYGVLESCAFSSVIGFSPVTSLPPDIMHDCMEGVQQYFLQYLFRHLSSEKICSISELNEKLSCFPYGPTDYKNKPRSLPGQVVRVNGKFSMCASETWCLFRLIPLVVGQLVPEGDKAWKLYSLLAEIMEIVFAPKIDVMHVNHLKLLIDEFYCSFLKEAEDLIKPKFHFLLHYPRLIAYYGPLRHLWCMRFESFHRKLKKIAKVSQNFKNICLTVAQRLQYGKCYEHFSGTCIAEVNEVGNQTVTNLNNFDTKISTFLLSLTPHCADSVLYSATSVHINGAKYVYGNVFLLDINNELPVFGQIKDIIIYHQYVVIVCVYVLAKSFDRHLHSYIVSTTEELVFLQPGFELNYHPLDLYDIGDKKVIRLRHTLVQQ</sequence>
<dbReference type="PANTHER" id="PTHR31912:SF34">
    <property type="entry name" value="NOTOCHORD-RELATED PROTEIN"/>
    <property type="match status" value="1"/>
</dbReference>
<feature type="domain" description="C2H2-type" evidence="1">
    <location>
        <begin position="28"/>
        <end position="51"/>
    </location>
</feature>
<feature type="non-terminal residue" evidence="2">
    <location>
        <position position="1"/>
    </location>
</feature>
<organism evidence="2">
    <name type="scientific">Ciona intestinalis</name>
    <name type="common">Transparent sea squirt</name>
    <name type="synonym">Ascidia intestinalis</name>
    <dbReference type="NCBI Taxonomy" id="7719"/>
    <lineage>
        <taxon>Eukaryota</taxon>
        <taxon>Metazoa</taxon>
        <taxon>Chordata</taxon>
        <taxon>Tunicata</taxon>
        <taxon>Ascidiacea</taxon>
        <taxon>Phlebobranchia</taxon>
        <taxon>Cionidae</taxon>
        <taxon>Ciona</taxon>
    </lineage>
</organism>
<reference evidence="2" key="1">
    <citation type="journal article" date="2006" name="Dev. Biol.">
        <title>Systematic analysis of embryonic expression profiles of zinc finger genes in Ciona intestinalis.</title>
        <authorList>
            <person name="Miwata K."/>
            <person name="Chiba T."/>
            <person name="Horii R."/>
            <person name="Yamada L."/>
            <person name="Kubo A."/>
            <person name="Miyamura D."/>
            <person name="Satoh N."/>
            <person name="Satou Y."/>
        </authorList>
    </citation>
    <scope>NUCLEOTIDE SEQUENCE</scope>
</reference>
<evidence type="ECO:0000313" key="2">
    <source>
        <dbReference type="EMBL" id="FAA00095.1"/>
    </source>
</evidence>
<evidence type="ECO:0000259" key="1">
    <source>
        <dbReference type="PROSITE" id="PS00028"/>
    </source>
</evidence>
<dbReference type="InterPro" id="IPR013087">
    <property type="entry name" value="Znf_C2H2_type"/>
</dbReference>